<accession>A0A2P8H844</accession>
<dbReference type="Proteomes" id="UP000240971">
    <property type="component" value="Unassembled WGS sequence"/>
</dbReference>
<dbReference type="OrthoDB" id="9801392at2"/>
<organism evidence="1 2">
    <name type="scientific">Chitinophaga niastensis</name>
    <dbReference type="NCBI Taxonomy" id="536980"/>
    <lineage>
        <taxon>Bacteria</taxon>
        <taxon>Pseudomonadati</taxon>
        <taxon>Bacteroidota</taxon>
        <taxon>Chitinophagia</taxon>
        <taxon>Chitinophagales</taxon>
        <taxon>Chitinophagaceae</taxon>
        <taxon>Chitinophaga</taxon>
    </lineage>
</organism>
<sequence>MRRYIEIDSFNPYEKYFPNRKLVDKDTLTLIKLLREDGHDVIIKPRNDIPVQYLFKKGILEFFTNPFYAYLSSIPTGIVLNLISDYLKKKLERKPEVTKKEIYNNIIIIDNSKNIFSNLDGKNFTKGEQIDLKKKKEKIQANFGQCLDLRSPYPNLPTPIFYEHKPRIVGWSSIIVDDMGIKIKDSQIIDKNIFRKIETGKIKGGSMTGIAEKSVCSICGSDYVNCNHIAGEKYNNNDCINHIEKATGVEFSLVKNPINPECLVSIVKNGNK</sequence>
<evidence type="ECO:0000313" key="1">
    <source>
        <dbReference type="EMBL" id="PSL42396.1"/>
    </source>
</evidence>
<dbReference type="RefSeq" id="WP_106531535.1">
    <property type="nucleotide sequence ID" value="NZ_PYAW01000013.1"/>
</dbReference>
<dbReference type="EMBL" id="PYAW01000013">
    <property type="protein sequence ID" value="PSL42396.1"/>
    <property type="molecule type" value="Genomic_DNA"/>
</dbReference>
<comment type="caution">
    <text evidence="1">The sequence shown here is derived from an EMBL/GenBank/DDBJ whole genome shotgun (WGS) entry which is preliminary data.</text>
</comment>
<proteinExistence type="predicted"/>
<evidence type="ECO:0000313" key="2">
    <source>
        <dbReference type="Proteomes" id="UP000240971"/>
    </source>
</evidence>
<protein>
    <submittedName>
        <fullName evidence="1">Uncharacterized protein</fullName>
    </submittedName>
</protein>
<reference evidence="1 2" key="1">
    <citation type="submission" date="2018-03" db="EMBL/GenBank/DDBJ databases">
        <title>Genomic Encyclopedia of Archaeal and Bacterial Type Strains, Phase II (KMG-II): from individual species to whole genera.</title>
        <authorList>
            <person name="Goeker M."/>
        </authorList>
    </citation>
    <scope>NUCLEOTIDE SEQUENCE [LARGE SCALE GENOMIC DNA]</scope>
    <source>
        <strain evidence="1 2">DSM 24859</strain>
    </source>
</reference>
<name>A0A2P8H844_CHINA</name>
<keyword evidence="2" id="KW-1185">Reference proteome</keyword>
<dbReference type="AlphaFoldDB" id="A0A2P8H844"/>
<gene>
    <name evidence="1" type="ORF">CLV51_11334</name>
</gene>